<sequence>MSSGREIRLTEDPESEYWVAKDIETGVASQGKTRRQALDNLDEAVEGYHGAGREPTEAELAEVGIDPDENTSGGELPDVLK</sequence>
<keyword evidence="5" id="KW-1185">Reference proteome</keyword>
<feature type="compositionally biased region" description="Acidic residues" evidence="1">
    <location>
        <begin position="57"/>
        <end position="69"/>
    </location>
</feature>
<dbReference type="EMBL" id="JAMQCP010000005">
    <property type="protein sequence ID" value="MDS0255873.1"/>
    <property type="molecule type" value="Genomic_DNA"/>
</dbReference>
<proteinExistence type="predicted"/>
<dbReference type="InterPro" id="IPR055811">
    <property type="entry name" value="DUF7387"/>
</dbReference>
<dbReference type="Pfam" id="PF24113">
    <property type="entry name" value="DUF7387"/>
    <property type="match status" value="1"/>
</dbReference>
<evidence type="ECO:0000313" key="4">
    <source>
        <dbReference type="Proteomes" id="UP000656367"/>
    </source>
</evidence>
<dbReference type="AlphaFoldDB" id="A0A830FIC2"/>
<protein>
    <submittedName>
        <fullName evidence="2">HicB family protein</fullName>
    </submittedName>
    <submittedName>
        <fullName evidence="3">Type II toxin-antitoxin system HicB family antitoxin</fullName>
    </submittedName>
</protein>
<reference evidence="2" key="1">
    <citation type="journal article" date="2014" name="Int. J. Syst. Evol. Microbiol.">
        <title>Complete genome sequence of Corynebacterium casei LMG S-19264T (=DSM 44701T), isolated from a smear-ripened cheese.</title>
        <authorList>
            <consortium name="US DOE Joint Genome Institute (JGI-PGF)"/>
            <person name="Walter F."/>
            <person name="Albersmeier A."/>
            <person name="Kalinowski J."/>
            <person name="Ruckert C."/>
        </authorList>
    </citation>
    <scope>NUCLEOTIDE SEQUENCE</scope>
    <source>
        <strain evidence="2">JCM 15759</strain>
    </source>
</reference>
<evidence type="ECO:0000313" key="2">
    <source>
        <dbReference type="EMBL" id="GGM49646.1"/>
    </source>
</evidence>
<dbReference type="InterPro" id="IPR035069">
    <property type="entry name" value="TTHA1013/TTHA0281-like"/>
</dbReference>
<dbReference type="SUPFAM" id="SSF143100">
    <property type="entry name" value="TTHA1013/TTHA0281-like"/>
    <property type="match status" value="1"/>
</dbReference>
<evidence type="ECO:0000256" key="1">
    <source>
        <dbReference type="SAM" id="MobiDB-lite"/>
    </source>
</evidence>
<reference evidence="3 5" key="3">
    <citation type="submission" date="2022-06" db="EMBL/GenBank/DDBJ databases">
        <title>Haloarcula sp. a new haloarchaeum isolate from saline soil.</title>
        <authorList>
            <person name="Strakova D."/>
            <person name="Galisteo C."/>
            <person name="Sanchez-Porro C."/>
            <person name="Ventosa A."/>
        </authorList>
    </citation>
    <scope>NUCLEOTIDE SEQUENCE [LARGE SCALE GENOMIC DNA]</scope>
    <source>
        <strain evidence="3 5">JCM 15760</strain>
    </source>
</reference>
<evidence type="ECO:0000313" key="5">
    <source>
        <dbReference type="Proteomes" id="UP001248536"/>
    </source>
</evidence>
<dbReference type="Proteomes" id="UP000656367">
    <property type="component" value="Unassembled WGS sequence"/>
</dbReference>
<name>A0A830FIC2_HALAR</name>
<organism evidence="2 4">
    <name type="scientific">Haloarcula argentinensis</name>
    <dbReference type="NCBI Taxonomy" id="43776"/>
    <lineage>
        <taxon>Archaea</taxon>
        <taxon>Methanobacteriati</taxon>
        <taxon>Methanobacteriota</taxon>
        <taxon>Stenosarchaea group</taxon>
        <taxon>Halobacteria</taxon>
        <taxon>Halobacteriales</taxon>
        <taxon>Haloarculaceae</taxon>
        <taxon>Haloarcula</taxon>
    </lineage>
</organism>
<evidence type="ECO:0000313" key="3">
    <source>
        <dbReference type="EMBL" id="MDS0255873.1"/>
    </source>
</evidence>
<comment type="caution">
    <text evidence="2">The sequence shown here is derived from an EMBL/GenBank/DDBJ whole genome shotgun (WGS) entry which is preliminary data.</text>
</comment>
<gene>
    <name evidence="2" type="ORF">GCM10009006_33600</name>
    <name evidence="3" type="ORF">NC662_19410</name>
</gene>
<dbReference type="EMBL" id="BMON01000004">
    <property type="protein sequence ID" value="GGM49646.1"/>
    <property type="molecule type" value="Genomic_DNA"/>
</dbReference>
<dbReference type="RefSeq" id="WP_005532732.1">
    <property type="nucleotide sequence ID" value="NZ_BAABDY010000005.1"/>
</dbReference>
<dbReference type="Proteomes" id="UP001248536">
    <property type="component" value="Unassembled WGS sequence"/>
</dbReference>
<dbReference type="Gene3D" id="3.30.160.250">
    <property type="match status" value="1"/>
</dbReference>
<accession>A0A830FIC2</accession>
<reference evidence="2" key="2">
    <citation type="submission" date="2020-09" db="EMBL/GenBank/DDBJ databases">
        <authorList>
            <person name="Sun Q."/>
            <person name="Ohkuma M."/>
        </authorList>
    </citation>
    <scope>NUCLEOTIDE SEQUENCE</scope>
    <source>
        <strain evidence="2">JCM 15759</strain>
    </source>
</reference>
<dbReference type="OrthoDB" id="201961at2157"/>
<feature type="region of interest" description="Disordered" evidence="1">
    <location>
        <begin position="48"/>
        <end position="81"/>
    </location>
</feature>